<dbReference type="HOGENOM" id="CLU_399393_0_0_11"/>
<feature type="domain" description="Guanylate cyclase" evidence="3">
    <location>
        <begin position="215"/>
        <end position="324"/>
    </location>
</feature>
<dbReference type="InterPro" id="IPR029787">
    <property type="entry name" value="Nucleotide_cyclase"/>
</dbReference>
<dbReference type="Proteomes" id="UP000018291">
    <property type="component" value="Unassembled WGS sequence"/>
</dbReference>
<evidence type="ECO:0000259" key="4">
    <source>
        <dbReference type="PROSITE" id="PS51186"/>
    </source>
</evidence>
<dbReference type="EMBL" id="CANL01000078">
    <property type="protein sequence ID" value="CCM65866.1"/>
    <property type="molecule type" value="Genomic_DNA"/>
</dbReference>
<evidence type="ECO:0000313" key="6">
    <source>
        <dbReference type="Proteomes" id="UP000018291"/>
    </source>
</evidence>
<dbReference type="PROSITE" id="PS51186">
    <property type="entry name" value="GNAT"/>
    <property type="match status" value="1"/>
</dbReference>
<dbReference type="RefSeq" id="WP_012230998.1">
    <property type="nucleotide sequence ID" value="NZ_HG422565.1"/>
</dbReference>
<gene>
    <name evidence="5" type="ORF">BN381_80396</name>
</gene>
<dbReference type="OrthoDB" id="310836at2"/>
<evidence type="ECO:0000259" key="3">
    <source>
        <dbReference type="PROSITE" id="PS50125"/>
    </source>
</evidence>
<dbReference type="InterPro" id="IPR056935">
    <property type="entry name" value="Rv0428c-like_C"/>
</dbReference>
<evidence type="ECO:0000256" key="2">
    <source>
        <dbReference type="SAM" id="MobiDB-lite"/>
    </source>
</evidence>
<dbReference type="PANTHER" id="PTHR43081:SF1">
    <property type="entry name" value="ADENYLATE CYCLASE, TERMINAL-DIFFERENTIATION SPECIFIC"/>
    <property type="match status" value="1"/>
</dbReference>
<name>R4Z738_9ACTN</name>
<dbReference type="InterPro" id="IPR000182">
    <property type="entry name" value="GNAT_dom"/>
</dbReference>
<dbReference type="CDD" id="cd07302">
    <property type="entry name" value="CHD"/>
    <property type="match status" value="1"/>
</dbReference>
<feature type="region of interest" description="Disordered" evidence="2">
    <location>
        <begin position="1"/>
        <end position="41"/>
    </location>
</feature>
<feature type="domain" description="N-acetyltransferase" evidence="4">
    <location>
        <begin position="549"/>
        <end position="683"/>
    </location>
</feature>
<dbReference type="PROSITE" id="PS50125">
    <property type="entry name" value="GUANYLATE_CYCLASE_2"/>
    <property type="match status" value="1"/>
</dbReference>
<dbReference type="GO" id="GO:0016747">
    <property type="term" value="F:acyltransferase activity, transferring groups other than amino-acyl groups"/>
    <property type="evidence" value="ECO:0007669"/>
    <property type="project" value="InterPro"/>
</dbReference>
<dbReference type="GO" id="GO:0004016">
    <property type="term" value="F:adenylate cyclase activity"/>
    <property type="evidence" value="ECO:0007669"/>
    <property type="project" value="UniProtKB-ARBA"/>
</dbReference>
<evidence type="ECO:0000256" key="1">
    <source>
        <dbReference type="ARBA" id="ARBA00005381"/>
    </source>
</evidence>
<organism evidence="5 6">
    <name type="scientific">Candidatus Neomicrothrix parvicella RN1</name>
    <dbReference type="NCBI Taxonomy" id="1229780"/>
    <lineage>
        <taxon>Bacteria</taxon>
        <taxon>Bacillati</taxon>
        <taxon>Actinomycetota</taxon>
        <taxon>Acidimicrobiia</taxon>
        <taxon>Acidimicrobiales</taxon>
        <taxon>Microthrixaceae</taxon>
        <taxon>Candidatus Neomicrothrix</taxon>
    </lineage>
</organism>
<protein>
    <recommendedName>
        <fullName evidence="7">Adenylate cyclase</fullName>
    </recommendedName>
</protein>
<dbReference type="InterPro" id="IPR001054">
    <property type="entry name" value="A/G_cyclase"/>
</dbReference>
<comment type="caution">
    <text evidence="5">The sequence shown here is derived from an EMBL/GenBank/DDBJ whole genome shotgun (WGS) entry which is preliminary data.</text>
</comment>
<evidence type="ECO:0008006" key="7">
    <source>
        <dbReference type="Google" id="ProtNLM"/>
    </source>
</evidence>
<dbReference type="PANTHER" id="PTHR43081">
    <property type="entry name" value="ADENYLATE CYCLASE, TERMINAL-DIFFERENTIATION SPECIFIC-RELATED"/>
    <property type="match status" value="1"/>
</dbReference>
<dbReference type="eggNOG" id="COG2114">
    <property type="taxonomic scope" value="Bacteria"/>
</dbReference>
<dbReference type="Gene3D" id="3.40.630.30">
    <property type="match status" value="1"/>
</dbReference>
<dbReference type="GO" id="GO:0009190">
    <property type="term" value="P:cyclic nucleotide biosynthetic process"/>
    <property type="evidence" value="ECO:0007669"/>
    <property type="project" value="InterPro"/>
</dbReference>
<feature type="region of interest" description="Disordered" evidence="2">
    <location>
        <begin position="338"/>
        <end position="358"/>
    </location>
</feature>
<dbReference type="GO" id="GO:0035556">
    <property type="term" value="P:intracellular signal transduction"/>
    <property type="evidence" value="ECO:0007669"/>
    <property type="project" value="InterPro"/>
</dbReference>
<dbReference type="Gene3D" id="3.30.70.1230">
    <property type="entry name" value="Nucleotide cyclase"/>
    <property type="match status" value="1"/>
</dbReference>
<feature type="compositionally biased region" description="Pro residues" evidence="2">
    <location>
        <begin position="1"/>
        <end position="11"/>
    </location>
</feature>
<dbReference type="SUPFAM" id="SSF55073">
    <property type="entry name" value="Nucleotide cyclase"/>
    <property type="match status" value="1"/>
</dbReference>
<dbReference type="InterPro" id="IPR016181">
    <property type="entry name" value="Acyl_CoA_acyltransferase"/>
</dbReference>
<keyword evidence="6" id="KW-1185">Reference proteome</keyword>
<sequence>MASPPAAPPTPGALLPGALPEIPSVPMPDVGRPPSGRAADVTTDDPEAVAQLVASVLGVHPPRWTADQFAARTGVDATVLLRMRRSLGFADPPAGEPVFSEDDEAIVGVINTAMDAGAIDLDRQLALNRVLGSSMSRVASAAIAAFVEALDAEDGMGTASELDDLDLSQIIQAMRLTLPMLDRTIGLVWRRHLASAARRAVLAAGADDIDTGTVVVGFADLVDFTERTEQLDETDLAAAMARFDDVAFDTVSALGGRVVKMIGDEVMFCAPGVESAAAICWRLIDLCEVDEALTTLRAGFACGSAIDQDGDIIGPAANLAHRISSLAQPGTVLAPADLAPPEEPPADAARGGLVHQPGDTTGYRWSTMRFPRDVRGIGTMKLASVQPQVHVPVPATPEEIEQLTRLGNRAFSNVPTEGLGGWTMRLAGGGRRRANSVSTLDHPGIGLDDALRSLRSRYESLGLPPRVVITPLSQPDGLDATLQAKGWRSEAVTLVMVGDLREIRHLSERRSARVPLMSYHRPFPSWRVGFDDLAGETADADLAIMYGAGETNPIIESGLGSLRRGLPPLDLGTTARPRLFAAALEAEAAGAPSGATPDTEAVGAGIVDGPWLGVFSMWTRAGRRRRGLAAAVLAELAAWGTREGCRLAYLQVEETNRTGRSVYTKLGFAEAYRYHYRTAPPTEGPTGAP</sequence>
<dbReference type="STRING" id="1229780.BN381_80396"/>
<dbReference type="Pfam" id="PF24553">
    <property type="entry name" value="Rv0428c_C"/>
    <property type="match status" value="1"/>
</dbReference>
<reference evidence="5 6" key="1">
    <citation type="journal article" date="2013" name="ISME J.">
        <title>Metabolic model for the filamentous 'Candidatus Microthrix parvicella' based on genomic and metagenomic analyses.</title>
        <authorList>
            <person name="Jon McIlroy S."/>
            <person name="Kristiansen R."/>
            <person name="Albertsen M."/>
            <person name="Michael Karst S."/>
            <person name="Rossetti S."/>
            <person name="Lund Nielsen J."/>
            <person name="Tandoi V."/>
            <person name="James Seviour R."/>
            <person name="Nielsen P.H."/>
        </authorList>
    </citation>
    <scope>NUCLEOTIDE SEQUENCE [LARGE SCALE GENOMIC DNA]</scope>
    <source>
        <strain evidence="5 6">RN1</strain>
    </source>
</reference>
<dbReference type="eggNOG" id="COG0456">
    <property type="taxonomic scope" value="Bacteria"/>
</dbReference>
<dbReference type="SUPFAM" id="SSF55729">
    <property type="entry name" value="Acyl-CoA N-acyltransferases (Nat)"/>
    <property type="match status" value="1"/>
</dbReference>
<comment type="similarity">
    <text evidence="1">Belongs to the adenylyl cyclase class-3 family.</text>
</comment>
<dbReference type="AlphaFoldDB" id="R4Z738"/>
<proteinExistence type="inferred from homology"/>
<dbReference type="InterPro" id="IPR050697">
    <property type="entry name" value="Adenylyl/Guanylyl_Cyclase_3/4"/>
</dbReference>
<evidence type="ECO:0000313" key="5">
    <source>
        <dbReference type="EMBL" id="CCM65866.1"/>
    </source>
</evidence>
<accession>R4Z738</accession>